<dbReference type="InterPro" id="IPR036412">
    <property type="entry name" value="HAD-like_sf"/>
</dbReference>
<reference evidence="8" key="1">
    <citation type="submission" date="2021-11" db="EMBL/GenBank/DDBJ databases">
        <authorList>
            <person name="Herlambang A."/>
            <person name="Guo Y."/>
            <person name="Takashima Y."/>
            <person name="Nishizawa T."/>
        </authorList>
    </citation>
    <scope>NUCLEOTIDE SEQUENCE</scope>
    <source>
        <strain evidence="8">E1425</strain>
    </source>
</reference>
<feature type="domain" description="Glycosyl transferase family 1" evidence="6">
    <location>
        <begin position="386"/>
        <end position="563"/>
    </location>
</feature>
<dbReference type="PANTHER" id="PTHR46039:SF5">
    <property type="entry name" value="SUCROSE-PHOSPHATE SYNTHASE 3-RELATED"/>
    <property type="match status" value="1"/>
</dbReference>
<dbReference type="PANTHER" id="PTHR46039">
    <property type="entry name" value="SUCROSE-PHOSPHATE SYNTHASE 3-RELATED"/>
    <property type="match status" value="1"/>
</dbReference>
<name>A0A9P3LYT8_9FUNG</name>
<gene>
    <name evidence="8" type="ORF">EMPS_07831</name>
</gene>
<dbReference type="OrthoDB" id="512920at2759"/>
<dbReference type="AlphaFoldDB" id="A0A9P3LYT8"/>
<evidence type="ECO:0000256" key="3">
    <source>
        <dbReference type="ARBA" id="ARBA00022676"/>
    </source>
</evidence>
<dbReference type="Proteomes" id="UP000827284">
    <property type="component" value="Unassembled WGS sequence"/>
</dbReference>
<protein>
    <recommendedName>
        <fullName evidence="2">sucrose-phosphate synthase</fullName>
        <ecNumber evidence="2">2.4.1.14</ecNumber>
    </recommendedName>
</protein>
<dbReference type="Gene3D" id="3.40.50.1000">
    <property type="entry name" value="HAD superfamily/HAD-like"/>
    <property type="match status" value="1"/>
</dbReference>
<comment type="catalytic activity">
    <reaction evidence="5">
        <text>beta-D-fructose 6-phosphate + UDP-alpha-D-glucose = sucrose 6(F)-phosphate + UDP + H(+)</text>
        <dbReference type="Rhea" id="RHEA:22172"/>
        <dbReference type="ChEBI" id="CHEBI:15378"/>
        <dbReference type="ChEBI" id="CHEBI:57634"/>
        <dbReference type="ChEBI" id="CHEBI:57723"/>
        <dbReference type="ChEBI" id="CHEBI:58223"/>
        <dbReference type="ChEBI" id="CHEBI:58885"/>
        <dbReference type="EC" id="2.4.1.14"/>
    </reaction>
</comment>
<evidence type="ECO:0000259" key="7">
    <source>
        <dbReference type="Pfam" id="PF05116"/>
    </source>
</evidence>
<keyword evidence="4" id="KW-0808">Transferase</keyword>
<evidence type="ECO:0000259" key="6">
    <source>
        <dbReference type="Pfam" id="PF00534"/>
    </source>
</evidence>
<dbReference type="Gene3D" id="3.90.1070.10">
    <property type="match status" value="1"/>
</dbReference>
<proteinExistence type="inferred from homology"/>
<evidence type="ECO:0000313" key="9">
    <source>
        <dbReference type="Proteomes" id="UP000827284"/>
    </source>
</evidence>
<dbReference type="InterPro" id="IPR044161">
    <property type="entry name" value="SPS"/>
</dbReference>
<dbReference type="SUPFAM" id="SSF56784">
    <property type="entry name" value="HAD-like"/>
    <property type="match status" value="1"/>
</dbReference>
<feature type="domain" description="Sucrose phosphatase-like" evidence="7">
    <location>
        <begin position="653"/>
        <end position="901"/>
    </location>
</feature>
<dbReference type="EMBL" id="BQFW01000011">
    <property type="protein sequence ID" value="GJJ75473.1"/>
    <property type="molecule type" value="Genomic_DNA"/>
</dbReference>
<reference evidence="8" key="2">
    <citation type="journal article" date="2022" name="Microbiol. Resour. Announc.">
        <title>Whole-Genome Sequence of Entomortierella parvispora E1425, a Mucoromycotan Fungus Associated with Burkholderiaceae-Related Endosymbiotic Bacteria.</title>
        <authorList>
            <person name="Herlambang A."/>
            <person name="Guo Y."/>
            <person name="Takashima Y."/>
            <person name="Narisawa K."/>
            <person name="Ohta H."/>
            <person name="Nishizawa T."/>
        </authorList>
    </citation>
    <scope>NUCLEOTIDE SEQUENCE</scope>
    <source>
        <strain evidence="8">E1425</strain>
    </source>
</reference>
<accession>A0A9P3LYT8</accession>
<evidence type="ECO:0000256" key="4">
    <source>
        <dbReference type="ARBA" id="ARBA00022679"/>
    </source>
</evidence>
<evidence type="ECO:0000313" key="8">
    <source>
        <dbReference type="EMBL" id="GJJ75473.1"/>
    </source>
</evidence>
<dbReference type="Gene3D" id="3.40.50.2000">
    <property type="entry name" value="Glycogen Phosphorylase B"/>
    <property type="match status" value="2"/>
</dbReference>
<dbReference type="GO" id="GO:0046524">
    <property type="term" value="F:sucrose-phosphate synthase activity"/>
    <property type="evidence" value="ECO:0007669"/>
    <property type="project" value="UniProtKB-EC"/>
</dbReference>
<evidence type="ECO:0000256" key="2">
    <source>
        <dbReference type="ARBA" id="ARBA00012536"/>
    </source>
</evidence>
<comment type="similarity">
    <text evidence="1">Belongs to the glycosyltransferase 1 family.</text>
</comment>
<dbReference type="EC" id="2.4.1.14" evidence="2"/>
<dbReference type="InterPro" id="IPR023214">
    <property type="entry name" value="HAD_sf"/>
</dbReference>
<dbReference type="InterPro" id="IPR006380">
    <property type="entry name" value="SPP-like_dom"/>
</dbReference>
<evidence type="ECO:0000256" key="5">
    <source>
        <dbReference type="ARBA" id="ARBA00047471"/>
    </source>
</evidence>
<dbReference type="SUPFAM" id="SSF53756">
    <property type="entry name" value="UDP-Glycosyltransferase/glycogen phosphorylase"/>
    <property type="match status" value="1"/>
</dbReference>
<dbReference type="Pfam" id="PF00534">
    <property type="entry name" value="Glycos_transf_1"/>
    <property type="match status" value="1"/>
</dbReference>
<keyword evidence="9" id="KW-1185">Reference proteome</keyword>
<sequence>MAVEKSRRNTSVTKNGYKGSREVETQKWLLDHDGVDRSGLSANFENTKRHVDHGLSTLLSYENWEQSLQKRNWQVAAFYNDLRASHLPAREVIVNRLGLPRTVRHAPQHPKSSQLHIVLVNPQGNFNAAQTGIGDHADFGGQLIYNENLGKALGRLGVKVDILTRRWDNGRWGNQFAAPSDFYPGNPNVRILRFNAGPTDSRGNYSFLNKQEILKYLDEWVSNVIAFYKAEGVFPQVSAGHYADGGLASVLLQEEAGIRVGTFTMHSGGAQKMDAFLPRDIDLQERPLSQDASFAKFRFDQRIAAERLAIETAQHIVTSTGEEVRNQYGHFLYSDVIDLKTKKDDKLFHVIPPGIDNDIFSPDAISEVHAQTVSFIVASIEHDIPLERRGLPIVLVAGRLDAKKNQIATVRAFAETRELRQSANLMLMLTGGREAFDNPGAAFPSEQQAAEKTIAEKIKKVLDQGNMRGDCVIVPGLNNTQKEIAAAYNYIASPEIRGVFCHAALHEPFGLMPLEAAACGLPVVVTKNGGPKEIFQSVDGEEFCVFIDPQLPSDIAKGLLQALVPEKWVQLQKSALSRVADRFSWNTTAREYLRLMLNTIARSPTGGHPKADHVRAVCFAPYPLLAEFTRAPLYAKLEASRRSLGSWALLGAFDVDYTMYHPKTGAAESAALARLLDDHSMTLCYVTGAEVSQVLARVERGELPMPDAICSSVGTRMYLHLGNGMFVLDQELQDTFRQRGFDKELLLRVSQELAVKHGLSTFIQQPGNSGDEQAFKLSFHFLGNPSETGQGLEAVREAFAQRLSQLGIMCKVVVCEEVAYNRDLTTYQAKKFCLDLVPETKEFPIHQLLEKVPRVCVLTAGDSGNDIGLLCDVQVPGISVVVGNAHHDLISMVHARTAETKNPAQRVLKLATGVQRTVYFPEASNLGPASVAKGVELLLSSREFY</sequence>
<evidence type="ECO:0000256" key="1">
    <source>
        <dbReference type="ARBA" id="ARBA00006530"/>
    </source>
</evidence>
<keyword evidence="3" id="KW-0328">Glycosyltransferase</keyword>
<organism evidence="8 9">
    <name type="scientific">Entomortierella parvispora</name>
    <dbReference type="NCBI Taxonomy" id="205924"/>
    <lineage>
        <taxon>Eukaryota</taxon>
        <taxon>Fungi</taxon>
        <taxon>Fungi incertae sedis</taxon>
        <taxon>Mucoromycota</taxon>
        <taxon>Mortierellomycotina</taxon>
        <taxon>Mortierellomycetes</taxon>
        <taxon>Mortierellales</taxon>
        <taxon>Mortierellaceae</taxon>
        <taxon>Entomortierella</taxon>
    </lineage>
</organism>
<comment type="caution">
    <text evidence="8">The sequence shown here is derived from an EMBL/GenBank/DDBJ whole genome shotgun (WGS) entry which is preliminary data.</text>
</comment>
<dbReference type="InterPro" id="IPR001296">
    <property type="entry name" value="Glyco_trans_1"/>
</dbReference>
<dbReference type="Pfam" id="PF05116">
    <property type="entry name" value="S6PP"/>
    <property type="match status" value="1"/>
</dbReference>